<dbReference type="InterPro" id="IPR017853">
    <property type="entry name" value="GH"/>
</dbReference>
<sequence>MSDVYGTGWASKNAVGYAPDSVMYYNGQTIWGGTTWDNVALFDDQGHPLQSLNVYKGMLEGYKSPEQVKSALKSVVTKIWNNTDVKPNDGLVTGKVLDNKEFLNASVSKQLSGESNQVIGQEALTQIANQLSNGISSPIYEAANGAKYHYVYWIEGDANRVVEFVNDNKDVKYGQPLTAKYSATVVVDAEPGVQEVTSPISIRVSKVWNEVGGKQVVLTDPLKAGEQLTKGIDMPLINTKSVKQLLTGAQGTNISTATLNKLKENLPQNITGTADYKTADGNHYYYDFWLDSVDSNNTKYGEPVTVNSTASLKWAKKDMVTSEN</sequence>
<dbReference type="Gene3D" id="3.20.20.80">
    <property type="entry name" value="Glycosidases"/>
    <property type="match status" value="1"/>
</dbReference>
<name>A0A2R7DQN9_LIMRT</name>
<gene>
    <name evidence="1" type="ORF">DKZ22_08365</name>
</gene>
<proteinExistence type="predicted"/>
<organism evidence="1 2">
    <name type="scientific">Limosilactobacillus reuteri</name>
    <name type="common">Lactobacillus reuteri</name>
    <dbReference type="NCBI Taxonomy" id="1598"/>
    <lineage>
        <taxon>Bacteria</taxon>
        <taxon>Bacillati</taxon>
        <taxon>Bacillota</taxon>
        <taxon>Bacilli</taxon>
        <taxon>Lactobacillales</taxon>
        <taxon>Lactobacillaceae</taxon>
        <taxon>Limosilactobacillus</taxon>
    </lineage>
</organism>
<reference evidence="1 2" key="1">
    <citation type="journal article" date="2018" name="Front. Microbiol.">
        <title>Comparative Genomics of the Herbivore Gut Symbiont Lactobacillus reuteri Reveals Genetic Diversity and Lifestyle Adaptation.</title>
        <authorList>
            <person name="Zhao J."/>
        </authorList>
    </citation>
    <scope>NUCLEOTIDE SEQUENCE [LARGE SCALE GENOMIC DNA]</scope>
    <source>
        <strain evidence="1 2">LR10</strain>
    </source>
</reference>
<accession>A0A2R7DQN9</accession>
<dbReference type="RefSeq" id="WP_003668595.1">
    <property type="nucleotide sequence ID" value="NZ_CP011024.1"/>
</dbReference>
<evidence type="ECO:0000313" key="2">
    <source>
        <dbReference type="Proteomes" id="UP000245980"/>
    </source>
</evidence>
<dbReference type="SUPFAM" id="SSF51445">
    <property type="entry name" value="(Trans)glycosidases"/>
    <property type="match status" value="1"/>
</dbReference>
<dbReference type="AlphaFoldDB" id="A0A2R7DQN9"/>
<dbReference type="Proteomes" id="UP000245980">
    <property type="component" value="Unassembled WGS sequence"/>
</dbReference>
<comment type="caution">
    <text evidence="1">The sequence shown here is derived from an EMBL/GenBank/DDBJ whole genome shotgun (WGS) entry which is preliminary data.</text>
</comment>
<evidence type="ECO:0000313" key="1">
    <source>
        <dbReference type="EMBL" id="PWT40625.1"/>
    </source>
</evidence>
<protein>
    <submittedName>
        <fullName evidence="1">Uncharacterized protein</fullName>
    </submittedName>
</protein>
<dbReference type="EMBL" id="QGHT01000040">
    <property type="protein sequence ID" value="PWT40625.1"/>
    <property type="molecule type" value="Genomic_DNA"/>
</dbReference>